<keyword evidence="2" id="KW-1185">Reference proteome</keyword>
<accession>A0A511UYG3</accession>
<protein>
    <submittedName>
        <fullName evidence="1">Uncharacterized protein</fullName>
    </submittedName>
</protein>
<evidence type="ECO:0000313" key="2">
    <source>
        <dbReference type="Proteomes" id="UP000321491"/>
    </source>
</evidence>
<proteinExistence type="predicted"/>
<sequence>MDRKLTEAVSSGADVKMIVYSQFMKKKVIGEITAVQVGYVYIHHREESFKIALDSILDVEII</sequence>
<reference evidence="1 2" key="1">
    <citation type="submission" date="2019-07" db="EMBL/GenBank/DDBJ databases">
        <title>Whole genome shotgun sequence of Cerasibacillus quisquiliarum NBRC 102429.</title>
        <authorList>
            <person name="Hosoyama A."/>
            <person name="Uohara A."/>
            <person name="Ohji S."/>
            <person name="Ichikawa N."/>
        </authorList>
    </citation>
    <scope>NUCLEOTIDE SEQUENCE [LARGE SCALE GENOMIC DNA]</scope>
    <source>
        <strain evidence="1 2">NBRC 102429</strain>
    </source>
</reference>
<evidence type="ECO:0000313" key="1">
    <source>
        <dbReference type="EMBL" id="GEN31674.1"/>
    </source>
</evidence>
<dbReference type="RefSeq" id="WP_146938063.1">
    <property type="nucleotide sequence ID" value="NZ_BJXW01000021.1"/>
</dbReference>
<gene>
    <name evidence="1" type="ORF">CQU01_19120</name>
</gene>
<dbReference type="EMBL" id="BJXW01000021">
    <property type="protein sequence ID" value="GEN31674.1"/>
    <property type="molecule type" value="Genomic_DNA"/>
</dbReference>
<name>A0A511UYG3_9BACI</name>
<dbReference type="AlphaFoldDB" id="A0A511UYG3"/>
<comment type="caution">
    <text evidence="1">The sequence shown here is derived from an EMBL/GenBank/DDBJ whole genome shotgun (WGS) entry which is preliminary data.</text>
</comment>
<dbReference type="Proteomes" id="UP000321491">
    <property type="component" value="Unassembled WGS sequence"/>
</dbReference>
<organism evidence="1 2">
    <name type="scientific">Cerasibacillus quisquiliarum</name>
    <dbReference type="NCBI Taxonomy" id="227865"/>
    <lineage>
        <taxon>Bacteria</taxon>
        <taxon>Bacillati</taxon>
        <taxon>Bacillota</taxon>
        <taxon>Bacilli</taxon>
        <taxon>Bacillales</taxon>
        <taxon>Bacillaceae</taxon>
        <taxon>Cerasibacillus</taxon>
    </lineage>
</organism>